<dbReference type="RefSeq" id="XP_065647985.1">
    <property type="nucleotide sequence ID" value="XM_065791913.1"/>
</dbReference>
<feature type="transmembrane region" description="Helical" evidence="10">
    <location>
        <begin position="71"/>
        <end position="93"/>
    </location>
</feature>
<keyword evidence="9" id="KW-0807">Transducer</keyword>
<organism evidence="12 13">
    <name type="scientific">Hydra vulgaris</name>
    <name type="common">Hydra</name>
    <name type="synonym">Hydra attenuata</name>
    <dbReference type="NCBI Taxonomy" id="6087"/>
    <lineage>
        <taxon>Eukaryota</taxon>
        <taxon>Metazoa</taxon>
        <taxon>Cnidaria</taxon>
        <taxon>Hydrozoa</taxon>
        <taxon>Hydroidolina</taxon>
        <taxon>Anthoathecata</taxon>
        <taxon>Aplanulata</taxon>
        <taxon>Hydridae</taxon>
        <taxon>Hydra</taxon>
    </lineage>
</organism>
<evidence type="ECO:0000256" key="9">
    <source>
        <dbReference type="ARBA" id="ARBA00023224"/>
    </source>
</evidence>
<evidence type="ECO:0000259" key="11">
    <source>
        <dbReference type="PROSITE" id="PS50262"/>
    </source>
</evidence>
<dbReference type="Pfam" id="PF00001">
    <property type="entry name" value="7tm_1"/>
    <property type="match status" value="2"/>
</dbReference>
<dbReference type="Proteomes" id="UP001652625">
    <property type="component" value="Chromosome 03"/>
</dbReference>
<keyword evidence="2" id="KW-1003">Cell membrane</keyword>
<evidence type="ECO:0000256" key="6">
    <source>
        <dbReference type="ARBA" id="ARBA00023136"/>
    </source>
</evidence>
<keyword evidence="6 10" id="KW-0472">Membrane</keyword>
<evidence type="ECO:0000256" key="5">
    <source>
        <dbReference type="ARBA" id="ARBA00023040"/>
    </source>
</evidence>
<dbReference type="InterPro" id="IPR000276">
    <property type="entry name" value="GPCR_Rhodpsn"/>
</dbReference>
<keyword evidence="5" id="KW-0297">G-protein coupled receptor</keyword>
<evidence type="ECO:0000256" key="1">
    <source>
        <dbReference type="ARBA" id="ARBA00004651"/>
    </source>
</evidence>
<dbReference type="PANTHER" id="PTHR24246">
    <property type="entry name" value="OLFACTORY RECEPTOR AND ADENOSINE RECEPTOR"/>
    <property type="match status" value="1"/>
</dbReference>
<evidence type="ECO:0000256" key="4">
    <source>
        <dbReference type="ARBA" id="ARBA00022989"/>
    </source>
</evidence>
<feature type="transmembrane region" description="Helical" evidence="10">
    <location>
        <begin position="146"/>
        <end position="166"/>
    </location>
</feature>
<feature type="domain" description="G-protein coupled receptors family 1 profile" evidence="11">
    <location>
        <begin position="44"/>
        <end position="298"/>
    </location>
</feature>
<dbReference type="InterPro" id="IPR017452">
    <property type="entry name" value="GPCR_Rhodpsn_7TM"/>
</dbReference>
<evidence type="ECO:0000313" key="12">
    <source>
        <dbReference type="Proteomes" id="UP001652625"/>
    </source>
</evidence>
<dbReference type="GeneID" id="136077686"/>
<feature type="transmembrane region" description="Helical" evidence="10">
    <location>
        <begin position="281"/>
        <end position="301"/>
    </location>
</feature>
<sequence>MNASLYTINCFKTSSSIPYQTQKDGTLYVAIVLLFISSVPNVLMNVYIIAMTFYSKDLHSSSNILMASTSFFDLLNGLFSFIPYAAILIMTFSKKHNCILYLVNQYAYNSFSTVSLIMVYVNSIDRYVAVFNPFFYHKYIKNNPRLYIKFACVTSSLFLLIGGLSFLTENKLLIHTIILFISPIFIVTVLYIHIRLYFRARFVRKVILAQVSGIFGFSEENRPKNKINRKKKICKELKTNKLTLMVCISTCIAHIPLFLLLFLWFSKPLSRKWDWTYNFNLWAHILTLMKSLINPIIYLNGSKSLRKGINRVWQST</sequence>
<protein>
    <submittedName>
        <fullName evidence="13">Uncharacterized protein LOC136077686</fullName>
    </submittedName>
</protein>
<reference evidence="13" key="1">
    <citation type="submission" date="2025-08" db="UniProtKB">
        <authorList>
            <consortium name="RefSeq"/>
        </authorList>
    </citation>
    <scope>IDENTIFICATION</scope>
</reference>
<dbReference type="Gene3D" id="1.20.1070.10">
    <property type="entry name" value="Rhodopsin 7-helix transmembrane proteins"/>
    <property type="match status" value="1"/>
</dbReference>
<evidence type="ECO:0000256" key="7">
    <source>
        <dbReference type="ARBA" id="ARBA00023170"/>
    </source>
</evidence>
<accession>A0ABM4BG66</accession>
<keyword evidence="7" id="KW-0675">Receptor</keyword>
<feature type="transmembrane region" description="Helical" evidence="10">
    <location>
        <begin position="105"/>
        <end position="125"/>
    </location>
</feature>
<evidence type="ECO:0000256" key="10">
    <source>
        <dbReference type="SAM" id="Phobius"/>
    </source>
</evidence>
<comment type="subcellular location">
    <subcellularLocation>
        <location evidence="1">Cell membrane</location>
        <topology evidence="1">Multi-pass membrane protein</topology>
    </subcellularLocation>
</comment>
<keyword evidence="3 10" id="KW-0812">Transmembrane</keyword>
<feature type="transmembrane region" description="Helical" evidence="10">
    <location>
        <begin position="242"/>
        <end position="265"/>
    </location>
</feature>
<dbReference type="PROSITE" id="PS50262">
    <property type="entry name" value="G_PROTEIN_RECEP_F1_2"/>
    <property type="match status" value="1"/>
</dbReference>
<keyword evidence="4 10" id="KW-1133">Transmembrane helix</keyword>
<feature type="transmembrane region" description="Helical" evidence="10">
    <location>
        <begin position="172"/>
        <end position="194"/>
    </location>
</feature>
<evidence type="ECO:0000313" key="13">
    <source>
        <dbReference type="RefSeq" id="XP_065647985.1"/>
    </source>
</evidence>
<evidence type="ECO:0000256" key="3">
    <source>
        <dbReference type="ARBA" id="ARBA00022692"/>
    </source>
</evidence>
<evidence type="ECO:0000256" key="2">
    <source>
        <dbReference type="ARBA" id="ARBA00022475"/>
    </source>
</evidence>
<keyword evidence="8" id="KW-0325">Glycoprotein</keyword>
<feature type="transmembrane region" description="Helical" evidence="10">
    <location>
        <begin position="27"/>
        <end position="50"/>
    </location>
</feature>
<dbReference type="SUPFAM" id="SSF81321">
    <property type="entry name" value="Family A G protein-coupled receptor-like"/>
    <property type="match status" value="1"/>
</dbReference>
<keyword evidence="12" id="KW-1185">Reference proteome</keyword>
<proteinExistence type="predicted"/>
<gene>
    <name evidence="13" type="primary">LOC136077686</name>
</gene>
<dbReference type="CDD" id="cd00637">
    <property type="entry name" value="7tm_classA_rhodopsin-like"/>
    <property type="match status" value="1"/>
</dbReference>
<dbReference type="PANTHER" id="PTHR24246:SF27">
    <property type="entry name" value="ADENOSINE RECEPTOR, ISOFORM A"/>
    <property type="match status" value="1"/>
</dbReference>
<dbReference type="SMART" id="SM01381">
    <property type="entry name" value="7TM_GPCR_Srsx"/>
    <property type="match status" value="1"/>
</dbReference>
<dbReference type="PRINTS" id="PR00237">
    <property type="entry name" value="GPCRRHODOPSN"/>
</dbReference>
<evidence type="ECO:0000256" key="8">
    <source>
        <dbReference type="ARBA" id="ARBA00023180"/>
    </source>
</evidence>
<name>A0ABM4BG66_HYDVU</name>